<dbReference type="EMBL" id="CADCTA010000056">
    <property type="protein sequence ID" value="CAA9234854.1"/>
    <property type="molecule type" value="Genomic_DNA"/>
</dbReference>
<evidence type="ECO:0008006" key="2">
    <source>
        <dbReference type="Google" id="ProtNLM"/>
    </source>
</evidence>
<reference evidence="1" key="1">
    <citation type="submission" date="2020-02" db="EMBL/GenBank/DDBJ databases">
        <authorList>
            <person name="Meier V. D."/>
        </authorList>
    </citation>
    <scope>NUCLEOTIDE SEQUENCE</scope>
    <source>
        <strain evidence="1">AVDCRST_MAG42</strain>
    </source>
</reference>
<dbReference type="PANTHER" id="PTHR33835:SF1">
    <property type="entry name" value="METALLO-BETA-LACTAMASE DOMAIN-CONTAINING PROTEIN"/>
    <property type="match status" value="1"/>
</dbReference>
<accession>A0A6J4HWL0</accession>
<dbReference type="Gene3D" id="3.60.15.10">
    <property type="entry name" value="Ribonuclease Z/Hydroxyacylglutathione hydrolase-like"/>
    <property type="match status" value="1"/>
</dbReference>
<dbReference type="InterPro" id="IPR036866">
    <property type="entry name" value="RibonucZ/Hydroxyglut_hydro"/>
</dbReference>
<sequence>MELLADNLWLLRFPLRLLGLQIGRNVVVIRLASGKLIIHSTAPFSPEAVARIRAKGEPAWLLDATRFHDSCAAEGRAAFPEVTYLVPEPFPHRDHLRAVAMEKAPEEWASEVELRRIDGMPGVQEHVLFHRPSRTLVVGDVLFNFPENATWWTKLVARWVLRLDGLVGMSLVFRSMIRDKQAFHRSMDDILAWDFDRVIVGHGSVVDAGGKELLRKVVATVK</sequence>
<proteinExistence type="predicted"/>
<name>A0A6J4HWL0_9BACT</name>
<dbReference type="SUPFAM" id="SSF56281">
    <property type="entry name" value="Metallo-hydrolase/oxidoreductase"/>
    <property type="match status" value="1"/>
</dbReference>
<gene>
    <name evidence="1" type="ORF">AVDCRST_MAG42-1340</name>
</gene>
<evidence type="ECO:0000313" key="1">
    <source>
        <dbReference type="EMBL" id="CAA9234854.1"/>
    </source>
</evidence>
<dbReference type="AlphaFoldDB" id="A0A6J4HWL0"/>
<dbReference type="PANTHER" id="PTHR33835">
    <property type="entry name" value="YALI0C07656P"/>
    <property type="match status" value="1"/>
</dbReference>
<dbReference type="InterPro" id="IPR025638">
    <property type="entry name" value="DUF4336"/>
</dbReference>
<protein>
    <recommendedName>
        <fullName evidence="2">Metallo-beta-lactamase domain-containing protein</fullName>
    </recommendedName>
</protein>
<organism evidence="1">
    <name type="scientific">uncultured Chthoniobacterales bacterium</name>
    <dbReference type="NCBI Taxonomy" id="1836801"/>
    <lineage>
        <taxon>Bacteria</taxon>
        <taxon>Pseudomonadati</taxon>
        <taxon>Verrucomicrobiota</taxon>
        <taxon>Spartobacteria</taxon>
        <taxon>Chthoniobacterales</taxon>
        <taxon>environmental samples</taxon>
    </lineage>
</organism>